<dbReference type="Gene3D" id="2.60.40.10">
    <property type="entry name" value="Immunoglobulins"/>
    <property type="match status" value="1"/>
</dbReference>
<dbReference type="Proteomes" id="UP000286931">
    <property type="component" value="Unassembled WGS sequence"/>
</dbReference>
<dbReference type="InterPro" id="IPR036962">
    <property type="entry name" value="Glyco_hydro_3_N_sf"/>
</dbReference>
<proteinExistence type="inferred from homology"/>
<comment type="caution">
    <text evidence="9">The sequence shown here is derived from an EMBL/GenBank/DDBJ whole genome shotgun (WGS) entry which is preliminary data.</text>
</comment>
<dbReference type="Pfam" id="PF01915">
    <property type="entry name" value="Glyco_hydro_3_C"/>
    <property type="match status" value="1"/>
</dbReference>
<dbReference type="InterPro" id="IPR002772">
    <property type="entry name" value="Glyco_hydro_3_C"/>
</dbReference>
<evidence type="ECO:0000313" key="10">
    <source>
        <dbReference type="Proteomes" id="UP000286931"/>
    </source>
</evidence>
<evidence type="ECO:0000259" key="8">
    <source>
        <dbReference type="SMART" id="SM01217"/>
    </source>
</evidence>
<dbReference type="PROSITE" id="PS00775">
    <property type="entry name" value="GLYCOSYL_HYDROL_F3"/>
    <property type="match status" value="1"/>
</dbReference>
<evidence type="ECO:0000256" key="4">
    <source>
        <dbReference type="ARBA" id="ARBA00058905"/>
    </source>
</evidence>
<feature type="domain" description="Fibronectin type III-like" evidence="8">
    <location>
        <begin position="585"/>
        <end position="656"/>
    </location>
</feature>
<keyword evidence="6" id="KW-0326">Glycosidase</keyword>
<evidence type="ECO:0000256" key="2">
    <source>
        <dbReference type="ARBA" id="ARBA00022801"/>
    </source>
</evidence>
<name>A0A401Z019_9ACTN</name>
<dbReference type="InterPro" id="IPR026891">
    <property type="entry name" value="Fn3-like"/>
</dbReference>
<dbReference type="SMART" id="SM01217">
    <property type="entry name" value="Fn3_like"/>
    <property type="match status" value="1"/>
</dbReference>
<dbReference type="Gene3D" id="3.40.50.1700">
    <property type="entry name" value="Glycoside hydrolase family 3 C-terminal domain"/>
    <property type="match status" value="1"/>
</dbReference>
<feature type="region of interest" description="Disordered" evidence="7">
    <location>
        <begin position="23"/>
        <end position="51"/>
    </location>
</feature>
<accession>A0A401Z019</accession>
<evidence type="ECO:0000256" key="5">
    <source>
        <dbReference type="ARBA" id="ARBA00074219"/>
    </source>
</evidence>
<sequence length="752" mass="80076">MEHDLTLADKAALTSGAGQMTTKGLDAAGIPSVTMSDGPHGLRLQSEDPQNGQLDLRPAAPATCFPPAVALGSSWDVELAHRVAGAIAVEAAAHGIGVLLGPGINIKRSPLCGRNFEYFSEDPTHSAALGGAMVRGLQDAGVGATLKHYAANNQETERMRVSADIDERPLREIYLRAFERIVRDDDPWAVMCAYNGVNGVTLSENTRLLTDILRAEWGYEGLVMSDWGAVRDRVAALRAGLDLEMPPTGGRTDREVVAAVESGELDEAVLDRSVARLIRFAHRGARPAGDGSTAPYDDHHRLAGEAADNCVVLLRNDDRLLPLDPTAGRIAVLGELARTPRFQGGGSSQVTPTRVDVPLDRLRALADGARVEFAAGYPLPDGPEPDADPAVLADEAVRVAAASDTVVLFLGLARQDESEGFDRAHIDLPADQLALLDRVSTVNPRVVVVLSNGGVVRTAPWHDRVPALVEGFLLGQAGGGALARVLFGAVNPSGKLAETVPLRLEDAPSFLSFPGSEGHVRYAEGVFVGYRGYDAARREVAFPFGHGLSYTTFDYGDLRVESTDEGAGFTVRVTVTNIGDRAGREVVQIYSAAPAESRVERPVRELRGFASVRLEAGESREVVVSFARADLAYYSVREDGWRVEGGTYRIEAAASSRDVRLSVEVDVEDSSRTGLDQRSTLGEWLAHPVGGPLLLECLAATEHAIASRLADDPMLLRAAQGVPLEVIADFAGGIIPHDRLAELAARVAAPVG</sequence>
<evidence type="ECO:0000256" key="3">
    <source>
        <dbReference type="ARBA" id="ARBA00023277"/>
    </source>
</evidence>
<dbReference type="InterPro" id="IPR001764">
    <property type="entry name" value="Glyco_hydro_3_N"/>
</dbReference>
<dbReference type="InterPro" id="IPR013783">
    <property type="entry name" value="Ig-like_fold"/>
</dbReference>
<dbReference type="PANTHER" id="PTHR42715:SF10">
    <property type="entry name" value="BETA-GLUCOSIDASE"/>
    <property type="match status" value="1"/>
</dbReference>
<dbReference type="SUPFAM" id="SSF52279">
    <property type="entry name" value="Beta-D-glucan exohydrolase, C-terminal domain"/>
    <property type="match status" value="1"/>
</dbReference>
<gene>
    <name evidence="9" type="ORF">EHYA_07940</name>
</gene>
<dbReference type="InterPro" id="IPR050288">
    <property type="entry name" value="Cellulose_deg_GH3"/>
</dbReference>
<dbReference type="AlphaFoldDB" id="A0A401Z019"/>
<dbReference type="InterPro" id="IPR017853">
    <property type="entry name" value="GH"/>
</dbReference>
<dbReference type="FunFam" id="2.60.40.10:FF:000495">
    <property type="entry name" value="Periplasmic beta-glucosidase"/>
    <property type="match status" value="1"/>
</dbReference>
<evidence type="ECO:0000256" key="7">
    <source>
        <dbReference type="SAM" id="MobiDB-lite"/>
    </source>
</evidence>
<evidence type="ECO:0000256" key="1">
    <source>
        <dbReference type="ARBA" id="ARBA00005336"/>
    </source>
</evidence>
<protein>
    <recommendedName>
        <fullName evidence="5">Exo-alpha-(1-&gt;6)-L-arabinopyranosidase</fullName>
    </recommendedName>
</protein>
<dbReference type="GO" id="GO:0008422">
    <property type="term" value="F:beta-glucosidase activity"/>
    <property type="evidence" value="ECO:0007669"/>
    <property type="project" value="UniProtKB-ARBA"/>
</dbReference>
<dbReference type="Pfam" id="PF00933">
    <property type="entry name" value="Glyco_hydro_3"/>
    <property type="match status" value="1"/>
</dbReference>
<comment type="function">
    <text evidence="4">Catalyzes the hydrolysis of a non-reducing terminal alpha-L-arabinopyranosidic linkage in ginsenoside Rb2 (alpha-L-arabinopyranosyl-(1-&gt;6)-alpha-D-glucopyranosyl) to release alpha-D-glucopyranosyl (Rd). It is not able to hydrolyze alpha-L-arabinofuranosyl-(1-&gt;6)-alpha-D-glucopyranosyl (Rc).</text>
</comment>
<dbReference type="GO" id="GO:0005975">
    <property type="term" value="P:carbohydrate metabolic process"/>
    <property type="evidence" value="ECO:0007669"/>
    <property type="project" value="InterPro"/>
</dbReference>
<reference evidence="9 10" key="1">
    <citation type="submission" date="2018-12" db="EMBL/GenBank/DDBJ databases">
        <title>Draft genome sequence of Embleya hyalina NBRC 13850T.</title>
        <authorList>
            <person name="Komaki H."/>
            <person name="Hosoyama A."/>
            <person name="Kimura A."/>
            <person name="Ichikawa N."/>
            <person name="Tamura T."/>
        </authorList>
    </citation>
    <scope>NUCLEOTIDE SEQUENCE [LARGE SCALE GENOMIC DNA]</scope>
    <source>
        <strain evidence="9 10">NBRC 13850</strain>
    </source>
</reference>
<keyword evidence="2 6" id="KW-0378">Hydrolase</keyword>
<comment type="similarity">
    <text evidence="1 6">Belongs to the glycosyl hydrolase 3 family.</text>
</comment>
<dbReference type="InterPro" id="IPR036881">
    <property type="entry name" value="Glyco_hydro_3_C_sf"/>
</dbReference>
<dbReference type="PANTHER" id="PTHR42715">
    <property type="entry name" value="BETA-GLUCOSIDASE"/>
    <property type="match status" value="1"/>
</dbReference>
<keyword evidence="3" id="KW-0119">Carbohydrate metabolism</keyword>
<organism evidence="9 10">
    <name type="scientific">Embleya hyalina</name>
    <dbReference type="NCBI Taxonomy" id="516124"/>
    <lineage>
        <taxon>Bacteria</taxon>
        <taxon>Bacillati</taxon>
        <taxon>Actinomycetota</taxon>
        <taxon>Actinomycetes</taxon>
        <taxon>Kitasatosporales</taxon>
        <taxon>Streptomycetaceae</taxon>
        <taxon>Embleya</taxon>
    </lineage>
</organism>
<dbReference type="Pfam" id="PF14310">
    <property type="entry name" value="Fn3-like"/>
    <property type="match status" value="1"/>
</dbReference>
<dbReference type="SUPFAM" id="SSF51445">
    <property type="entry name" value="(Trans)glycosidases"/>
    <property type="match status" value="1"/>
</dbReference>
<evidence type="ECO:0000256" key="6">
    <source>
        <dbReference type="RuleBase" id="RU361161"/>
    </source>
</evidence>
<evidence type="ECO:0000313" key="9">
    <source>
        <dbReference type="EMBL" id="GCE00215.1"/>
    </source>
</evidence>
<dbReference type="InterPro" id="IPR019800">
    <property type="entry name" value="Glyco_hydro_3_AS"/>
</dbReference>
<dbReference type="Gene3D" id="3.20.20.300">
    <property type="entry name" value="Glycoside hydrolase, family 3, N-terminal domain"/>
    <property type="match status" value="1"/>
</dbReference>
<keyword evidence="10" id="KW-1185">Reference proteome</keyword>
<dbReference type="PRINTS" id="PR00133">
    <property type="entry name" value="GLHYDRLASE3"/>
</dbReference>
<dbReference type="EMBL" id="BIFH01000037">
    <property type="protein sequence ID" value="GCE00215.1"/>
    <property type="molecule type" value="Genomic_DNA"/>
</dbReference>